<name>A0A368LM33_9VIBR</name>
<organism evidence="18 19">
    <name type="scientific">Vibrio casei</name>
    <dbReference type="NCBI Taxonomy" id="673372"/>
    <lineage>
        <taxon>Bacteria</taxon>
        <taxon>Pseudomonadati</taxon>
        <taxon>Pseudomonadota</taxon>
        <taxon>Gammaproteobacteria</taxon>
        <taxon>Vibrionales</taxon>
        <taxon>Vibrionaceae</taxon>
        <taxon>Vibrio</taxon>
    </lineage>
</organism>
<dbReference type="Gene3D" id="1.10.287.130">
    <property type="match status" value="1"/>
</dbReference>
<dbReference type="PROSITE" id="PS50109">
    <property type="entry name" value="HIS_KIN"/>
    <property type="match status" value="1"/>
</dbReference>
<dbReference type="InterPro" id="IPR003660">
    <property type="entry name" value="HAMP_dom"/>
</dbReference>
<dbReference type="PANTHER" id="PTHR44936">
    <property type="entry name" value="SENSOR PROTEIN CREC"/>
    <property type="match status" value="1"/>
</dbReference>
<dbReference type="EC" id="2.7.13.3" evidence="3"/>
<dbReference type="SUPFAM" id="SSF47384">
    <property type="entry name" value="Homodimeric domain of signal transducing histidine kinase"/>
    <property type="match status" value="1"/>
</dbReference>
<proteinExistence type="predicted"/>
<evidence type="ECO:0000256" key="8">
    <source>
        <dbReference type="ARBA" id="ARBA00022692"/>
    </source>
</evidence>
<keyword evidence="6" id="KW-0597">Phosphoprotein</keyword>
<keyword evidence="12 15" id="KW-1133">Transmembrane helix</keyword>
<evidence type="ECO:0000256" key="14">
    <source>
        <dbReference type="ARBA" id="ARBA00023136"/>
    </source>
</evidence>
<dbReference type="InterPro" id="IPR003661">
    <property type="entry name" value="HisK_dim/P_dom"/>
</dbReference>
<feature type="domain" description="Histidine kinase" evidence="16">
    <location>
        <begin position="282"/>
        <end position="477"/>
    </location>
</feature>
<dbReference type="InterPro" id="IPR036890">
    <property type="entry name" value="HATPase_C_sf"/>
</dbReference>
<keyword evidence="10" id="KW-0418">Kinase</keyword>
<keyword evidence="13" id="KW-0902">Two-component regulatory system</keyword>
<dbReference type="SUPFAM" id="SSF55874">
    <property type="entry name" value="ATPase domain of HSP90 chaperone/DNA topoisomerase II/histidine kinase"/>
    <property type="match status" value="1"/>
</dbReference>
<evidence type="ECO:0000256" key="7">
    <source>
        <dbReference type="ARBA" id="ARBA00022679"/>
    </source>
</evidence>
<evidence type="ECO:0000313" key="19">
    <source>
        <dbReference type="Proteomes" id="UP000252479"/>
    </source>
</evidence>
<dbReference type="PRINTS" id="PR00344">
    <property type="entry name" value="BCTRLSENSOR"/>
</dbReference>
<dbReference type="PANTHER" id="PTHR44936:SF5">
    <property type="entry name" value="SENSOR HISTIDINE KINASE ENVZ"/>
    <property type="match status" value="1"/>
</dbReference>
<dbReference type="RefSeq" id="WP_086960878.1">
    <property type="nucleotide sequence ID" value="NZ_AP018680.1"/>
</dbReference>
<dbReference type="CDD" id="cd00082">
    <property type="entry name" value="HisKA"/>
    <property type="match status" value="1"/>
</dbReference>
<dbReference type="GO" id="GO:0000155">
    <property type="term" value="F:phosphorelay sensor kinase activity"/>
    <property type="evidence" value="ECO:0007669"/>
    <property type="project" value="InterPro"/>
</dbReference>
<keyword evidence="5" id="KW-0997">Cell inner membrane</keyword>
<reference evidence="18 19" key="1">
    <citation type="journal article" date="2017" name="Elife">
        <title>Extensive horizontal gene transfer in cheese-associated bacteria.</title>
        <authorList>
            <person name="Bonham K.S."/>
            <person name="Wolfe B.E."/>
            <person name="Dutton R.J."/>
        </authorList>
    </citation>
    <scope>NUCLEOTIDE SEQUENCE [LARGE SCALE GENOMIC DNA]</scope>
    <source>
        <strain evidence="18 19">JB196</strain>
    </source>
</reference>
<evidence type="ECO:0000256" key="1">
    <source>
        <dbReference type="ARBA" id="ARBA00000085"/>
    </source>
</evidence>
<dbReference type="SMART" id="SM00387">
    <property type="entry name" value="HATPase_c"/>
    <property type="match status" value="1"/>
</dbReference>
<dbReference type="InterPro" id="IPR036097">
    <property type="entry name" value="HisK_dim/P_sf"/>
</dbReference>
<keyword evidence="14 15" id="KW-0472">Membrane</keyword>
<evidence type="ECO:0000256" key="3">
    <source>
        <dbReference type="ARBA" id="ARBA00012438"/>
    </source>
</evidence>
<dbReference type="Proteomes" id="UP000252479">
    <property type="component" value="Unassembled WGS sequence"/>
</dbReference>
<dbReference type="OrthoDB" id="9804645at2"/>
<comment type="catalytic activity">
    <reaction evidence="1">
        <text>ATP + protein L-histidine = ADP + protein N-phospho-L-histidine.</text>
        <dbReference type="EC" id="2.7.13.3"/>
    </reaction>
</comment>
<evidence type="ECO:0000256" key="2">
    <source>
        <dbReference type="ARBA" id="ARBA00004429"/>
    </source>
</evidence>
<evidence type="ECO:0000256" key="6">
    <source>
        <dbReference type="ARBA" id="ARBA00022553"/>
    </source>
</evidence>
<dbReference type="CDD" id="cd00075">
    <property type="entry name" value="HATPase"/>
    <property type="match status" value="1"/>
</dbReference>
<dbReference type="Pfam" id="PF02518">
    <property type="entry name" value="HATPase_c"/>
    <property type="match status" value="1"/>
</dbReference>
<keyword evidence="8 15" id="KW-0812">Transmembrane</keyword>
<evidence type="ECO:0000259" key="16">
    <source>
        <dbReference type="PROSITE" id="PS50109"/>
    </source>
</evidence>
<dbReference type="CDD" id="cd06225">
    <property type="entry name" value="HAMP"/>
    <property type="match status" value="1"/>
</dbReference>
<evidence type="ECO:0000256" key="4">
    <source>
        <dbReference type="ARBA" id="ARBA00022475"/>
    </source>
</evidence>
<keyword evidence="7" id="KW-0808">Transferase</keyword>
<keyword evidence="19" id="KW-1185">Reference proteome</keyword>
<evidence type="ECO:0000256" key="15">
    <source>
        <dbReference type="SAM" id="Phobius"/>
    </source>
</evidence>
<evidence type="ECO:0000313" key="18">
    <source>
        <dbReference type="EMBL" id="RCS72907.1"/>
    </source>
</evidence>
<sequence>MFRFWKSQSLVSRTLLLTLLTVVMAQGISTSIWYTNSRQQEIQGITTATTSMASLFASTVSYFQSLPVNYRHVIMEQLRKMGGTRFFVSFNHEFLQLSPLPDSRLKQVAIDSMEQALTDKLTNVKSIHVEFSEPDKLKILKNDIYLSDLPKSWAHYTLTLEPLNPPIMVVQIELGSDEWIYIAALLPPPYNTLEDNILPPSQWLYLLLSTALLLFFTYFMVRRQVRPLRNLAKAANQMSVDGDQSPLPEEGANELVTATLAFNRMQQRIRHYVMDREQLFSAISHDLKTPITRLRLRAELLENDSKRAKFNQDLDELEMMVKGALQCVHDTELHENSNLVYLNELLLAAAETHNQNEIKVVLPKESIRPVLGKPLALKRVMTNLIDNAVKYGHKVEVSCEQTKTYVQLNMLDEGDGIPEEQLESVFEPYVRLAKDKDGHGLGLGICRNILHAHGGTITIKNSYTKGLIVQIVLPFNTKLPTIK</sequence>
<dbReference type="GO" id="GO:0005886">
    <property type="term" value="C:plasma membrane"/>
    <property type="evidence" value="ECO:0007669"/>
    <property type="project" value="UniProtKB-SubCell"/>
</dbReference>
<dbReference type="InterPro" id="IPR005467">
    <property type="entry name" value="His_kinase_dom"/>
</dbReference>
<dbReference type="SMART" id="SM00304">
    <property type="entry name" value="HAMP"/>
    <property type="match status" value="1"/>
</dbReference>
<protein>
    <recommendedName>
        <fullName evidence="3">histidine kinase</fullName>
        <ecNumber evidence="3">2.7.13.3</ecNumber>
    </recommendedName>
</protein>
<evidence type="ECO:0000256" key="13">
    <source>
        <dbReference type="ARBA" id="ARBA00023012"/>
    </source>
</evidence>
<keyword evidence="4" id="KW-1003">Cell membrane</keyword>
<evidence type="ECO:0000256" key="11">
    <source>
        <dbReference type="ARBA" id="ARBA00022840"/>
    </source>
</evidence>
<comment type="subcellular location">
    <subcellularLocation>
        <location evidence="2">Cell inner membrane</location>
        <topology evidence="2">Multi-pass membrane protein</topology>
    </subcellularLocation>
</comment>
<feature type="transmembrane region" description="Helical" evidence="15">
    <location>
        <begin position="203"/>
        <end position="221"/>
    </location>
</feature>
<evidence type="ECO:0000256" key="10">
    <source>
        <dbReference type="ARBA" id="ARBA00022777"/>
    </source>
</evidence>
<dbReference type="Pfam" id="PF00512">
    <property type="entry name" value="HisKA"/>
    <property type="match status" value="1"/>
</dbReference>
<dbReference type="GO" id="GO:0005524">
    <property type="term" value="F:ATP binding"/>
    <property type="evidence" value="ECO:0007669"/>
    <property type="project" value="UniProtKB-KW"/>
</dbReference>
<dbReference type="GeneID" id="303188140"/>
<evidence type="ECO:0000256" key="9">
    <source>
        <dbReference type="ARBA" id="ARBA00022741"/>
    </source>
</evidence>
<dbReference type="EMBL" id="QPGL01000001">
    <property type="protein sequence ID" value="RCS72907.1"/>
    <property type="molecule type" value="Genomic_DNA"/>
</dbReference>
<evidence type="ECO:0000256" key="5">
    <source>
        <dbReference type="ARBA" id="ARBA00022519"/>
    </source>
</evidence>
<gene>
    <name evidence="18" type="ORF">CIK83_04380</name>
</gene>
<dbReference type="Gene3D" id="3.30.565.10">
    <property type="entry name" value="Histidine kinase-like ATPase, C-terminal domain"/>
    <property type="match status" value="1"/>
</dbReference>
<dbReference type="Pfam" id="PF00672">
    <property type="entry name" value="HAMP"/>
    <property type="match status" value="1"/>
</dbReference>
<evidence type="ECO:0000256" key="12">
    <source>
        <dbReference type="ARBA" id="ARBA00022989"/>
    </source>
</evidence>
<dbReference type="AlphaFoldDB" id="A0A368LM33"/>
<accession>A0A368LM33</accession>
<keyword evidence="9" id="KW-0547">Nucleotide-binding</keyword>
<keyword evidence="11" id="KW-0067">ATP-binding</keyword>
<evidence type="ECO:0000259" key="17">
    <source>
        <dbReference type="PROSITE" id="PS50885"/>
    </source>
</evidence>
<dbReference type="PROSITE" id="PS50885">
    <property type="entry name" value="HAMP"/>
    <property type="match status" value="1"/>
</dbReference>
<dbReference type="InterPro" id="IPR050980">
    <property type="entry name" value="2C_sensor_his_kinase"/>
</dbReference>
<dbReference type="InterPro" id="IPR003594">
    <property type="entry name" value="HATPase_dom"/>
</dbReference>
<feature type="domain" description="HAMP" evidence="17">
    <location>
        <begin position="222"/>
        <end position="274"/>
    </location>
</feature>
<comment type="caution">
    <text evidence="18">The sequence shown here is derived from an EMBL/GenBank/DDBJ whole genome shotgun (WGS) entry which is preliminary data.</text>
</comment>
<dbReference type="InterPro" id="IPR004358">
    <property type="entry name" value="Sig_transdc_His_kin-like_C"/>
</dbReference>